<proteinExistence type="inferred from homology"/>
<dbReference type="InterPro" id="IPR018088">
    <property type="entry name" value="Chalcone/stilbene_synthase_AS"/>
</dbReference>
<evidence type="ECO:0000256" key="3">
    <source>
        <dbReference type="RuleBase" id="RU003633"/>
    </source>
</evidence>
<dbReference type="CDD" id="cd00831">
    <property type="entry name" value="CHS_like"/>
    <property type="match status" value="1"/>
</dbReference>
<keyword evidence="3" id="KW-0012">Acyltransferase</keyword>
<dbReference type="FunFam" id="3.40.47.10:FF:000014">
    <property type="entry name" value="Chalcone synthase 1"/>
    <property type="match status" value="1"/>
</dbReference>
<feature type="domain" description="Chalcone/stilbene synthase N-terminal" evidence="4">
    <location>
        <begin position="6"/>
        <end position="229"/>
    </location>
</feature>
<evidence type="ECO:0000313" key="7">
    <source>
        <dbReference type="Proteomes" id="UP000796880"/>
    </source>
</evidence>
<dbReference type="Proteomes" id="UP000796880">
    <property type="component" value="Unassembled WGS sequence"/>
</dbReference>
<keyword evidence="3" id="KW-0808">Transferase</keyword>
<sequence>MASSLENIRQAQRASGTAAILAVGTATPPNSFEQTHYADFYFRATKSEDRTDLKDKLKRICERSMIRKRQLYVTEEILQKNPNLYDNTMPSIDTRREMLVSEVPKLGKEAALNAIKDWGRPISDITHLIFATSSGTVDLPSSDYHLINLLGLRRNVRRFMLFQHGCYAGGAALRLAKDLAENNAGARVLIVCVDNSAICFTGPSENHLDRLVGQALFGDGAAAVIVGADFNTTADERPLFQMVAATQTAIPNMVDALHANLTEKGLAYTLSPKIPLHIGCNIEKCMEEALAPLGISDWNSVFYAVHPGGPTILNQVEENLGLEPEKLRVSRDVLREYGNMWGPTVLFILDEMRKKAIDQGMATTGEGLEWGVLLAFGPGLTVETVLLKSVAIC</sequence>
<name>A0A8K0E0L4_9ROSA</name>
<evidence type="ECO:0000256" key="2">
    <source>
        <dbReference type="PIRSR" id="PIRSR000451-1"/>
    </source>
</evidence>
<dbReference type="GO" id="GO:0030639">
    <property type="term" value="P:polyketide biosynthetic process"/>
    <property type="evidence" value="ECO:0007669"/>
    <property type="project" value="TreeGrafter"/>
</dbReference>
<dbReference type="Gene3D" id="3.40.47.10">
    <property type="match status" value="2"/>
</dbReference>
<dbReference type="InterPro" id="IPR012328">
    <property type="entry name" value="Chalcone/stilbene_synt_C"/>
</dbReference>
<evidence type="ECO:0000259" key="5">
    <source>
        <dbReference type="Pfam" id="PF02797"/>
    </source>
</evidence>
<dbReference type="Pfam" id="PF02797">
    <property type="entry name" value="Chal_sti_synt_C"/>
    <property type="match status" value="1"/>
</dbReference>
<dbReference type="PIRSF" id="PIRSF000451">
    <property type="entry name" value="PKS_III"/>
    <property type="match status" value="1"/>
</dbReference>
<dbReference type="FunFam" id="3.40.47.10:FF:000025">
    <property type="entry name" value="Chalcone synthase 2"/>
    <property type="match status" value="1"/>
</dbReference>
<evidence type="ECO:0000313" key="6">
    <source>
        <dbReference type="EMBL" id="KAF3437639.1"/>
    </source>
</evidence>
<dbReference type="EMBL" id="VOIH02000009">
    <property type="protein sequence ID" value="KAF3437639.1"/>
    <property type="molecule type" value="Genomic_DNA"/>
</dbReference>
<evidence type="ECO:0008006" key="8">
    <source>
        <dbReference type="Google" id="ProtNLM"/>
    </source>
</evidence>
<dbReference type="GO" id="GO:0016747">
    <property type="term" value="F:acyltransferase activity, transferring groups other than amino-acyl groups"/>
    <property type="evidence" value="ECO:0007669"/>
    <property type="project" value="InterPro"/>
</dbReference>
<dbReference type="OrthoDB" id="1500228at2759"/>
<dbReference type="InterPro" id="IPR016039">
    <property type="entry name" value="Thiolase-like"/>
</dbReference>
<keyword evidence="7" id="KW-1185">Reference proteome</keyword>
<dbReference type="PANTHER" id="PTHR11877">
    <property type="entry name" value="HYDROXYMETHYLGLUTARYL-COA SYNTHASE"/>
    <property type="match status" value="1"/>
</dbReference>
<dbReference type="InterPro" id="IPR011141">
    <property type="entry name" value="Polyketide_synthase_type-III"/>
</dbReference>
<protein>
    <recommendedName>
        <fullName evidence="8">Chalcone synthase</fullName>
    </recommendedName>
</protein>
<evidence type="ECO:0000259" key="4">
    <source>
        <dbReference type="Pfam" id="PF00195"/>
    </source>
</evidence>
<organism evidence="6 7">
    <name type="scientific">Rhamnella rubrinervis</name>
    <dbReference type="NCBI Taxonomy" id="2594499"/>
    <lineage>
        <taxon>Eukaryota</taxon>
        <taxon>Viridiplantae</taxon>
        <taxon>Streptophyta</taxon>
        <taxon>Embryophyta</taxon>
        <taxon>Tracheophyta</taxon>
        <taxon>Spermatophyta</taxon>
        <taxon>Magnoliopsida</taxon>
        <taxon>eudicotyledons</taxon>
        <taxon>Gunneridae</taxon>
        <taxon>Pentapetalae</taxon>
        <taxon>rosids</taxon>
        <taxon>fabids</taxon>
        <taxon>Rosales</taxon>
        <taxon>Rhamnaceae</taxon>
        <taxon>rhamnoid group</taxon>
        <taxon>Rhamneae</taxon>
        <taxon>Rhamnella</taxon>
    </lineage>
</organism>
<dbReference type="InterPro" id="IPR001099">
    <property type="entry name" value="Chalcone/stilbene_synt_N"/>
</dbReference>
<evidence type="ECO:0000256" key="1">
    <source>
        <dbReference type="ARBA" id="ARBA00005531"/>
    </source>
</evidence>
<dbReference type="SUPFAM" id="SSF53901">
    <property type="entry name" value="Thiolase-like"/>
    <property type="match status" value="2"/>
</dbReference>
<accession>A0A8K0E0L4</accession>
<dbReference type="AlphaFoldDB" id="A0A8K0E0L4"/>
<dbReference type="PROSITE" id="PS00441">
    <property type="entry name" value="CHALCONE_SYNTH"/>
    <property type="match status" value="1"/>
</dbReference>
<dbReference type="Pfam" id="PF00195">
    <property type="entry name" value="Chal_sti_synt_N"/>
    <property type="match status" value="1"/>
</dbReference>
<dbReference type="PANTHER" id="PTHR11877:SF57">
    <property type="entry name" value="CHALCONE SYNTHASE"/>
    <property type="match status" value="1"/>
</dbReference>
<feature type="active site" description="Acyl-thioester intermediate" evidence="2">
    <location>
        <position position="166"/>
    </location>
</feature>
<comment type="caution">
    <text evidence="6">The sequence shown here is derived from an EMBL/GenBank/DDBJ whole genome shotgun (WGS) entry which is preliminary data.</text>
</comment>
<comment type="similarity">
    <text evidence="1 3">Belongs to the thiolase-like superfamily. Chalcone/stilbene synthases family.</text>
</comment>
<gene>
    <name evidence="6" type="ORF">FNV43_RR20395</name>
</gene>
<reference evidence="6" key="1">
    <citation type="submission" date="2020-03" db="EMBL/GenBank/DDBJ databases">
        <title>A high-quality chromosome-level genome assembly of a woody plant with both climbing and erect habits, Rhamnella rubrinervis.</title>
        <authorList>
            <person name="Lu Z."/>
            <person name="Yang Y."/>
            <person name="Zhu X."/>
            <person name="Sun Y."/>
        </authorList>
    </citation>
    <scope>NUCLEOTIDE SEQUENCE</scope>
    <source>
        <strain evidence="6">BYM</strain>
        <tissue evidence="6">Leaf</tissue>
    </source>
</reference>
<feature type="domain" description="Chalcone/stilbene synthase C-terminal" evidence="5">
    <location>
        <begin position="241"/>
        <end position="390"/>
    </location>
</feature>